<feature type="region of interest" description="Disordered" evidence="1">
    <location>
        <begin position="17"/>
        <end position="56"/>
    </location>
</feature>
<organism evidence="2 3">
    <name type="scientific">Cryptolaemus montrouzieri</name>
    <dbReference type="NCBI Taxonomy" id="559131"/>
    <lineage>
        <taxon>Eukaryota</taxon>
        <taxon>Metazoa</taxon>
        <taxon>Ecdysozoa</taxon>
        <taxon>Arthropoda</taxon>
        <taxon>Hexapoda</taxon>
        <taxon>Insecta</taxon>
        <taxon>Pterygota</taxon>
        <taxon>Neoptera</taxon>
        <taxon>Endopterygota</taxon>
        <taxon>Coleoptera</taxon>
        <taxon>Polyphaga</taxon>
        <taxon>Cucujiformia</taxon>
        <taxon>Coccinelloidea</taxon>
        <taxon>Coccinellidae</taxon>
        <taxon>Scymninae</taxon>
        <taxon>Scymnini</taxon>
        <taxon>Cryptolaemus</taxon>
    </lineage>
</organism>
<comment type="caution">
    <text evidence="2">The sequence shown here is derived from an EMBL/GenBank/DDBJ whole genome shotgun (WGS) entry which is preliminary data.</text>
</comment>
<accession>A0ABD2NWB1</accession>
<feature type="compositionally biased region" description="Polar residues" evidence="1">
    <location>
        <begin position="334"/>
        <end position="356"/>
    </location>
</feature>
<reference evidence="2 3" key="1">
    <citation type="journal article" date="2021" name="BMC Biol.">
        <title>Horizontally acquired antibacterial genes associated with adaptive radiation of ladybird beetles.</title>
        <authorList>
            <person name="Li H.S."/>
            <person name="Tang X.F."/>
            <person name="Huang Y.H."/>
            <person name="Xu Z.Y."/>
            <person name="Chen M.L."/>
            <person name="Du X.Y."/>
            <person name="Qiu B.Y."/>
            <person name="Chen P.T."/>
            <person name="Zhang W."/>
            <person name="Slipinski A."/>
            <person name="Escalona H.E."/>
            <person name="Waterhouse R.M."/>
            <person name="Zwick A."/>
            <person name="Pang H."/>
        </authorList>
    </citation>
    <scope>NUCLEOTIDE SEQUENCE [LARGE SCALE GENOMIC DNA]</scope>
    <source>
        <strain evidence="2">SYSU2018</strain>
    </source>
</reference>
<gene>
    <name evidence="2" type="ORF">HHI36_006178</name>
</gene>
<dbReference type="AlphaFoldDB" id="A0ABD2NWB1"/>
<evidence type="ECO:0000256" key="1">
    <source>
        <dbReference type="SAM" id="MobiDB-lite"/>
    </source>
</evidence>
<name>A0ABD2NWB1_9CUCU</name>
<evidence type="ECO:0000313" key="3">
    <source>
        <dbReference type="Proteomes" id="UP001516400"/>
    </source>
</evidence>
<evidence type="ECO:0000313" key="2">
    <source>
        <dbReference type="EMBL" id="KAL3283021.1"/>
    </source>
</evidence>
<feature type="compositionally biased region" description="Polar residues" evidence="1">
    <location>
        <begin position="17"/>
        <end position="34"/>
    </location>
</feature>
<feature type="compositionally biased region" description="Low complexity" evidence="1">
    <location>
        <begin position="35"/>
        <end position="45"/>
    </location>
</feature>
<keyword evidence="3" id="KW-1185">Reference proteome</keyword>
<sequence>RATVQNPSKIKYLKTTQENPHGFKTTEQNDNRMLNGNNSNGKSSGIQDEISSNNFPGAQNQRLRVELNQKYAIEKEMNKQITPGDNINKQKLVEMKNRTTLNIFTENEQNFNNLHNVLENPELFDEQNQVHQNPNSLQESSNAMNQIKGENCTKNSTLDGQYSKSKTIASSESGYHKKSHEENNSYFYDYPHNILEVLQLDENELGNPEGNRFIQGENQEQKQDVQHTKTYIPDRMEGSRVFQNESYNKSDFEEKFYNNFKSKESEVGSRLRRPETTNFVSNQGVMPNFSNQITYKNDKNSFSNTQPIVRSLESKNILHNSKESNELVTKNEDNNYINKQDQRNFNNSAYKNPSCI</sequence>
<feature type="region of interest" description="Disordered" evidence="1">
    <location>
        <begin position="313"/>
        <end position="356"/>
    </location>
</feature>
<dbReference type="Proteomes" id="UP001516400">
    <property type="component" value="Unassembled WGS sequence"/>
</dbReference>
<feature type="non-terminal residue" evidence="2">
    <location>
        <position position="1"/>
    </location>
</feature>
<protein>
    <submittedName>
        <fullName evidence="2">Uncharacterized protein</fullName>
    </submittedName>
</protein>
<proteinExistence type="predicted"/>
<feature type="compositionally biased region" description="Basic and acidic residues" evidence="1">
    <location>
        <begin position="320"/>
        <end position="333"/>
    </location>
</feature>
<dbReference type="EMBL" id="JABFTP020000144">
    <property type="protein sequence ID" value="KAL3283021.1"/>
    <property type="molecule type" value="Genomic_DNA"/>
</dbReference>